<evidence type="ECO:0000256" key="4">
    <source>
        <dbReference type="ARBA" id="ARBA00022989"/>
    </source>
</evidence>
<keyword evidence="4 6" id="KW-1133">Transmembrane helix</keyword>
<accession>A0A4Q0MAD7</accession>
<dbReference type="PANTHER" id="PTHR30572">
    <property type="entry name" value="MEMBRANE COMPONENT OF TRANSPORTER-RELATED"/>
    <property type="match status" value="1"/>
</dbReference>
<dbReference type="InterPro" id="IPR003838">
    <property type="entry name" value="ABC3_permease_C"/>
</dbReference>
<evidence type="ECO:0000259" key="8">
    <source>
        <dbReference type="Pfam" id="PF12704"/>
    </source>
</evidence>
<evidence type="ECO:0000256" key="3">
    <source>
        <dbReference type="ARBA" id="ARBA00022692"/>
    </source>
</evidence>
<comment type="caution">
    <text evidence="9">The sequence shown here is derived from an EMBL/GenBank/DDBJ whole genome shotgun (WGS) entry which is preliminary data.</text>
</comment>
<feature type="transmembrane region" description="Helical" evidence="6">
    <location>
        <begin position="415"/>
        <end position="436"/>
    </location>
</feature>
<feature type="transmembrane region" description="Helical" evidence="6">
    <location>
        <begin position="332"/>
        <end position="354"/>
    </location>
</feature>
<dbReference type="Pfam" id="PF02687">
    <property type="entry name" value="FtsX"/>
    <property type="match status" value="2"/>
</dbReference>
<dbReference type="Proteomes" id="UP000290848">
    <property type="component" value="Unassembled WGS sequence"/>
</dbReference>
<dbReference type="Pfam" id="PF12704">
    <property type="entry name" value="MacB_PCD"/>
    <property type="match status" value="2"/>
</dbReference>
<reference evidence="9 10" key="1">
    <citation type="submission" date="2018-12" db="EMBL/GenBank/DDBJ databases">
        <title>The Draft Genome Sequence of the Soil Bacterium Pedobacter tournemirensis R1.</title>
        <authorList>
            <person name="He J."/>
        </authorList>
    </citation>
    <scope>NUCLEOTIDE SEQUENCE [LARGE SCALE GENOMIC DNA]</scope>
    <source>
        <strain evidence="9 10">R1</strain>
    </source>
</reference>
<feature type="transmembrane region" description="Helical" evidence="6">
    <location>
        <begin position="20"/>
        <end position="40"/>
    </location>
</feature>
<dbReference type="GO" id="GO:0022857">
    <property type="term" value="F:transmembrane transporter activity"/>
    <property type="evidence" value="ECO:0007669"/>
    <property type="project" value="TreeGrafter"/>
</dbReference>
<dbReference type="InterPro" id="IPR050250">
    <property type="entry name" value="Macrolide_Exporter_MacB"/>
</dbReference>
<organism evidence="9 10">
    <name type="scientific">Arcticibacter tournemirensis</name>
    <dbReference type="NCBI Taxonomy" id="699437"/>
    <lineage>
        <taxon>Bacteria</taxon>
        <taxon>Pseudomonadati</taxon>
        <taxon>Bacteroidota</taxon>
        <taxon>Sphingobacteriia</taxon>
        <taxon>Sphingobacteriales</taxon>
        <taxon>Sphingobacteriaceae</taxon>
        <taxon>Arcticibacter</taxon>
    </lineage>
</organism>
<gene>
    <name evidence="9" type="ORF">EKH83_10870</name>
</gene>
<feature type="transmembrane region" description="Helical" evidence="6">
    <location>
        <begin position="750"/>
        <end position="773"/>
    </location>
</feature>
<keyword evidence="3 6" id="KW-0812">Transmembrane</keyword>
<evidence type="ECO:0000256" key="6">
    <source>
        <dbReference type="SAM" id="Phobius"/>
    </source>
</evidence>
<dbReference type="PROSITE" id="PS51257">
    <property type="entry name" value="PROKAR_LIPOPROTEIN"/>
    <property type="match status" value="1"/>
</dbReference>
<comment type="subcellular location">
    <subcellularLocation>
        <location evidence="1">Cell membrane</location>
        <topology evidence="1">Multi-pass membrane protein</topology>
    </subcellularLocation>
</comment>
<feature type="domain" description="ABC3 transporter permease C-terminal" evidence="7">
    <location>
        <begin position="283"/>
        <end position="392"/>
    </location>
</feature>
<name>A0A4Q0MAD7_9SPHI</name>
<feature type="transmembrane region" description="Helical" evidence="6">
    <location>
        <begin position="281"/>
        <end position="299"/>
    </location>
</feature>
<protein>
    <submittedName>
        <fullName evidence="9">ABC transporter permease</fullName>
    </submittedName>
</protein>
<proteinExistence type="predicted"/>
<keyword evidence="5 6" id="KW-0472">Membrane</keyword>
<dbReference type="GO" id="GO:0005886">
    <property type="term" value="C:plasma membrane"/>
    <property type="evidence" value="ECO:0007669"/>
    <property type="project" value="UniProtKB-SubCell"/>
</dbReference>
<feature type="transmembrane region" description="Helical" evidence="6">
    <location>
        <begin position="369"/>
        <end position="394"/>
    </location>
</feature>
<dbReference type="AlphaFoldDB" id="A0A4Q0MAD7"/>
<keyword evidence="2" id="KW-1003">Cell membrane</keyword>
<dbReference type="EMBL" id="RXOC01000006">
    <property type="protein sequence ID" value="RXF69746.1"/>
    <property type="molecule type" value="Genomic_DNA"/>
</dbReference>
<dbReference type="PANTHER" id="PTHR30572:SF18">
    <property type="entry name" value="ABC-TYPE MACROLIDE FAMILY EXPORT SYSTEM PERMEASE COMPONENT 2"/>
    <property type="match status" value="1"/>
</dbReference>
<feature type="domain" description="MacB-like periplasmic core" evidence="8">
    <location>
        <begin position="494"/>
        <end position="630"/>
    </location>
</feature>
<evidence type="ECO:0000313" key="10">
    <source>
        <dbReference type="Proteomes" id="UP000290848"/>
    </source>
</evidence>
<evidence type="ECO:0000259" key="7">
    <source>
        <dbReference type="Pfam" id="PF02687"/>
    </source>
</evidence>
<sequence>MNYFKTSWRNIKKRKAFSVINAGGLALGMTSCLLLLLYVWHHWNYDKQFTGIENIYVLQNNQQGDGKIFTFLATPKVIAGAIATEVPGVKRTARVLSYTAGGLISYKESGIKKDGLFADPAFFEMFDYKFISGSPAKALAQPNSIVLTRDLATNLFGDDNPMGKTVRRNDTTQLMVTGVVENIPTNTTFRFDYFLPWSIVENEQSWIKNAGWGSNFCQTFVQLKDEKYYSSANGIIKKMINKNQNGYRGEAFMFPFAKLHLWSKFENGKSVGGMIDQIRQFSILAICILLIACINFMNLSTARSEERAKEVGIRKAIGSSRKSLIAQFMSESIILSLFAMITSVILLFICLPYFNRLLGIQLSAPWSQWYFWAFLMGITVLTGVVSGSYPAFYLSSFRPVKVLKGALKTSKGTLSLRKVLVVIQFGFAVFLITSTLCVYRQISFIRDKPTGFDKGGLIEIPVEGNLGKSTDLFIREAKNAGAIVSGTGLSQSITQSGNNTWGFEWPGKRPDEQVLIDVLRVGNDFTATTGIKLIEGREFSGANAADTSSSTIIINETAAKIMKLKSPVGSIIKSGGSPVTIIGVIKDFIWGSPYQKVAPMVLSYSGSSSSVLAVRLNPAKNISSSVRKMEEILKSINPAYPPVLHFTDEDFEKKFENEKTLGLLANLFGGLAIIISCLGLFGLATYAAELRTKEIGIRKVLGASVQGITTLLSRDFLQLVVISIIIAVPLSWWSLGKWLENYEYRISLDWSLFVFAGLITIIVALLTVSFQAVKAALANPVKSLRSE</sequence>
<dbReference type="RefSeq" id="WP_128769448.1">
    <property type="nucleotide sequence ID" value="NZ_RXOC01000006.1"/>
</dbReference>
<evidence type="ECO:0000256" key="2">
    <source>
        <dbReference type="ARBA" id="ARBA00022475"/>
    </source>
</evidence>
<evidence type="ECO:0000256" key="1">
    <source>
        <dbReference type="ARBA" id="ARBA00004651"/>
    </source>
</evidence>
<evidence type="ECO:0000256" key="5">
    <source>
        <dbReference type="ARBA" id="ARBA00023136"/>
    </source>
</evidence>
<feature type="transmembrane region" description="Helical" evidence="6">
    <location>
        <begin position="663"/>
        <end position="688"/>
    </location>
</feature>
<feature type="domain" description="ABC3 transporter permease C-terminal" evidence="7">
    <location>
        <begin position="667"/>
        <end position="776"/>
    </location>
</feature>
<dbReference type="InterPro" id="IPR025857">
    <property type="entry name" value="MacB_PCD"/>
</dbReference>
<feature type="transmembrane region" description="Helical" evidence="6">
    <location>
        <begin position="716"/>
        <end position="735"/>
    </location>
</feature>
<feature type="domain" description="MacB-like periplasmic core" evidence="8">
    <location>
        <begin position="18"/>
        <end position="228"/>
    </location>
</feature>
<evidence type="ECO:0000313" key="9">
    <source>
        <dbReference type="EMBL" id="RXF69746.1"/>
    </source>
</evidence>